<dbReference type="EMBL" id="NHSJ01000068">
    <property type="protein sequence ID" value="PPQ31006.1"/>
    <property type="molecule type" value="Genomic_DNA"/>
</dbReference>
<name>A0A2S6N8Q9_9HYPH</name>
<sequence>MRQPDDFTQIVEFTPSMRVLIADAIEALILLLDEIDGDADLEDESDEEEIDEPCPDRGPRCRNGPGLNLWFRTVAVPRMMRNGALVSAGPKHLDGGQPWNIMSESTCLWNCRAFALSTPKARL</sequence>
<accession>A0A2S6N8Q9</accession>
<reference evidence="1 2" key="1">
    <citation type="journal article" date="2018" name="Arch. Microbiol.">
        <title>New insights into the metabolic potential of the phototrophic purple bacterium Rhodopila globiformis DSM 161(T) from its draft genome sequence and evidence for a vanadium-dependent nitrogenase.</title>
        <authorList>
            <person name="Imhoff J.F."/>
            <person name="Rahn T."/>
            <person name="Kunzel S."/>
            <person name="Neulinger S.C."/>
        </authorList>
    </citation>
    <scope>NUCLEOTIDE SEQUENCE [LARGE SCALE GENOMIC DNA]</scope>
    <source>
        <strain evidence="1 2">DSM 16996</strain>
    </source>
</reference>
<gene>
    <name evidence="1" type="ORF">CCR94_10630</name>
</gene>
<dbReference type="AlphaFoldDB" id="A0A2S6N8Q9"/>
<keyword evidence="2" id="KW-1185">Reference proteome</keyword>
<evidence type="ECO:0000313" key="1">
    <source>
        <dbReference type="EMBL" id="PPQ31006.1"/>
    </source>
</evidence>
<protein>
    <submittedName>
        <fullName evidence="1">Uncharacterized protein</fullName>
    </submittedName>
</protein>
<dbReference type="Proteomes" id="UP000239089">
    <property type="component" value="Unassembled WGS sequence"/>
</dbReference>
<comment type="caution">
    <text evidence="1">The sequence shown here is derived from an EMBL/GenBank/DDBJ whole genome shotgun (WGS) entry which is preliminary data.</text>
</comment>
<evidence type="ECO:0000313" key="2">
    <source>
        <dbReference type="Proteomes" id="UP000239089"/>
    </source>
</evidence>
<organism evidence="1 2">
    <name type="scientific">Rhodoblastus sphagnicola</name>
    <dbReference type="NCBI Taxonomy" id="333368"/>
    <lineage>
        <taxon>Bacteria</taxon>
        <taxon>Pseudomonadati</taxon>
        <taxon>Pseudomonadota</taxon>
        <taxon>Alphaproteobacteria</taxon>
        <taxon>Hyphomicrobiales</taxon>
        <taxon>Rhodoblastaceae</taxon>
        <taxon>Rhodoblastus</taxon>
    </lineage>
</organism>
<proteinExistence type="predicted"/>